<proteinExistence type="predicted"/>
<evidence type="ECO:0000313" key="3">
    <source>
        <dbReference type="EMBL" id="GAU51652.1"/>
    </source>
</evidence>
<dbReference type="CDD" id="cd01650">
    <property type="entry name" value="RT_nLTR_like"/>
    <property type="match status" value="1"/>
</dbReference>
<keyword evidence="4" id="KW-1185">Reference proteome</keyword>
<dbReference type="SUPFAM" id="SSF56672">
    <property type="entry name" value="DNA/RNA polymerases"/>
    <property type="match status" value="2"/>
</dbReference>
<dbReference type="Pfam" id="PF00078">
    <property type="entry name" value="RVT_1"/>
    <property type="match status" value="1"/>
</dbReference>
<dbReference type="InterPro" id="IPR043502">
    <property type="entry name" value="DNA/RNA_pol_sf"/>
</dbReference>
<sequence>MDQEIDAIERNDTWKLVTLPYGAKKIGLKWIYKTKYNEKGEIEKYKSRLVAKGYSQQYGIDYNEVFAPVARWDTIRLVLSLAVSQNWSVHQLDVKSAFLHGELTENVYVAQPLGYQKGGSDKVYKLKKALYGLKQAPRAWYSKIESYFTHEKFEKCPHEHTLFIKHFKDKMLIVSLYVDDLIYTGNDVEMFENFKLSMQKRFAMTDLGKMRYFLGVEVMQGDYGIMISQQKYAKEILTRFGMETCNMVCSPIVPGNKLIKDENGKLVDATRYKQIVGCLMYMLATRPDLAFSVCLIASSDHFYECIDNNAFETSDKFIKAHRVSCYTLIKHKSDHYPILLDFNFNNTTFVSQFKFLRMWSLHESCKQVISDIWSTNVVGCPMFILTSKLKLLKTHLKIWNKQVFGNVHSFVKEAEEELSNIQSQIQMFDLNKDAAPGPDGFGAFFYQTYWDIVHKDVEDVVLEFFSTGWILPNFNANNVILIPKTSNADTVDQYRPIAMANFKFKIISKILADWLTQILPTFISEEQRGFIQGRNIRDCICLASEAPNLLHKRTYGGSLALKIDITKAFDTLEWPFLLRVLRAFGGLGKLIKATRHVFVPSHCLYADDIIVFCNGRHSNLIALKNLFTRYAMDKTSTSASSSSSFLFSQELPTVAAAPALATAVASHSPCSLLHRLSVLSVTAAAVVIETDDGNGSVKLRRWL</sequence>
<dbReference type="EMBL" id="DF975324">
    <property type="protein sequence ID" value="GAU51652.1"/>
    <property type="molecule type" value="Genomic_DNA"/>
</dbReference>
<feature type="domain" description="Reverse transcriptase" evidence="1">
    <location>
        <begin position="482"/>
        <end position="588"/>
    </location>
</feature>
<dbReference type="Pfam" id="PF07727">
    <property type="entry name" value="RVT_2"/>
    <property type="match status" value="1"/>
</dbReference>
<reference evidence="4" key="1">
    <citation type="journal article" date="2017" name="Front. Plant Sci.">
        <title>Climate Clever Clovers: New Paradigm to Reduce the Environmental Footprint of Ruminants by Breeding Low Methanogenic Forages Utilizing Haplotype Variation.</title>
        <authorList>
            <person name="Kaur P."/>
            <person name="Appels R."/>
            <person name="Bayer P.E."/>
            <person name="Keeble-Gagnere G."/>
            <person name="Wang J."/>
            <person name="Hirakawa H."/>
            <person name="Shirasawa K."/>
            <person name="Vercoe P."/>
            <person name="Stefanova K."/>
            <person name="Durmic Z."/>
            <person name="Nichols P."/>
            <person name="Revell C."/>
            <person name="Isobe S.N."/>
            <person name="Edwards D."/>
            <person name="Erskine W."/>
        </authorList>
    </citation>
    <scope>NUCLEOTIDE SEQUENCE [LARGE SCALE GENOMIC DNA]</scope>
    <source>
        <strain evidence="4">cv. Daliak</strain>
    </source>
</reference>
<dbReference type="Proteomes" id="UP000242715">
    <property type="component" value="Unassembled WGS sequence"/>
</dbReference>
<evidence type="ECO:0000259" key="1">
    <source>
        <dbReference type="Pfam" id="PF00078"/>
    </source>
</evidence>
<evidence type="ECO:0008006" key="5">
    <source>
        <dbReference type="Google" id="ProtNLM"/>
    </source>
</evidence>
<dbReference type="PANTHER" id="PTHR19446">
    <property type="entry name" value="REVERSE TRANSCRIPTASES"/>
    <property type="match status" value="1"/>
</dbReference>
<gene>
    <name evidence="3" type="ORF">TSUD_414740</name>
</gene>
<evidence type="ECO:0000259" key="2">
    <source>
        <dbReference type="Pfam" id="PF07727"/>
    </source>
</evidence>
<protein>
    <recommendedName>
        <fullName evidence="5">Reverse transcriptase domain-containing protein</fullName>
    </recommendedName>
</protein>
<name>A0A2Z6PL51_TRISU</name>
<dbReference type="AlphaFoldDB" id="A0A2Z6PL51"/>
<dbReference type="InterPro" id="IPR013103">
    <property type="entry name" value="RVT_2"/>
</dbReference>
<dbReference type="OrthoDB" id="1709798at2759"/>
<feature type="domain" description="Reverse transcriptase Ty1/copia-type" evidence="2">
    <location>
        <begin position="11"/>
        <end position="253"/>
    </location>
</feature>
<dbReference type="InterPro" id="IPR000477">
    <property type="entry name" value="RT_dom"/>
</dbReference>
<evidence type="ECO:0000313" key="4">
    <source>
        <dbReference type="Proteomes" id="UP000242715"/>
    </source>
</evidence>
<accession>A0A2Z6PL51</accession>
<organism evidence="3 4">
    <name type="scientific">Trifolium subterraneum</name>
    <name type="common">Subterranean clover</name>
    <dbReference type="NCBI Taxonomy" id="3900"/>
    <lineage>
        <taxon>Eukaryota</taxon>
        <taxon>Viridiplantae</taxon>
        <taxon>Streptophyta</taxon>
        <taxon>Embryophyta</taxon>
        <taxon>Tracheophyta</taxon>
        <taxon>Spermatophyta</taxon>
        <taxon>Magnoliopsida</taxon>
        <taxon>eudicotyledons</taxon>
        <taxon>Gunneridae</taxon>
        <taxon>Pentapetalae</taxon>
        <taxon>rosids</taxon>
        <taxon>fabids</taxon>
        <taxon>Fabales</taxon>
        <taxon>Fabaceae</taxon>
        <taxon>Papilionoideae</taxon>
        <taxon>50 kb inversion clade</taxon>
        <taxon>NPAAA clade</taxon>
        <taxon>Hologalegina</taxon>
        <taxon>IRL clade</taxon>
        <taxon>Trifolieae</taxon>
        <taxon>Trifolium</taxon>
    </lineage>
</organism>